<dbReference type="PROSITE" id="PS51784">
    <property type="entry name" value="EXOI_SH3"/>
    <property type="match status" value="1"/>
</dbReference>
<dbReference type="InterPro" id="IPR013620">
    <property type="entry name" value="Exonuc_1_SH3"/>
</dbReference>
<keyword evidence="11" id="KW-0238">DNA-binding</keyword>
<evidence type="ECO:0000256" key="6">
    <source>
        <dbReference type="ARBA" id="ARBA00022723"/>
    </source>
</evidence>
<evidence type="ECO:0000259" key="16">
    <source>
        <dbReference type="PROSITE" id="PS51785"/>
    </source>
</evidence>
<dbReference type="CDD" id="cd06138">
    <property type="entry name" value="ExoI_N"/>
    <property type="match status" value="1"/>
</dbReference>
<keyword evidence="6" id="KW-0479">Metal-binding</keyword>
<dbReference type="PANTHER" id="PTHR11046:SF11">
    <property type="entry name" value="EXODEOXYRIBONUCLEASE I"/>
    <property type="match status" value="1"/>
</dbReference>
<keyword evidence="8 14" id="KW-0378">Hydrolase</keyword>
<comment type="cofactor">
    <cofactor evidence="2">
        <name>Mg(2+)</name>
        <dbReference type="ChEBI" id="CHEBI:18420"/>
    </cofactor>
</comment>
<keyword evidence="5 14" id="KW-0540">Nuclease</keyword>
<evidence type="ECO:0000256" key="11">
    <source>
        <dbReference type="ARBA" id="ARBA00023125"/>
    </source>
</evidence>
<evidence type="ECO:0000256" key="4">
    <source>
        <dbReference type="ARBA" id="ARBA00019900"/>
    </source>
</evidence>
<dbReference type="SUPFAM" id="SSF53098">
    <property type="entry name" value="Ribonuclease H-like"/>
    <property type="match status" value="1"/>
</dbReference>
<dbReference type="InterPro" id="IPR038649">
    <property type="entry name" value="EXOI_SH3_sf"/>
</dbReference>
<keyword evidence="18" id="KW-1185">Reference proteome</keyword>
<organism evidence="17 18">
    <name type="scientific">Alteromonas aquimaris</name>
    <dbReference type="NCBI Taxonomy" id="2998417"/>
    <lineage>
        <taxon>Bacteria</taxon>
        <taxon>Pseudomonadati</taxon>
        <taxon>Pseudomonadota</taxon>
        <taxon>Gammaproteobacteria</taxon>
        <taxon>Alteromonadales</taxon>
        <taxon>Alteromonadaceae</taxon>
        <taxon>Alteromonas/Salinimonas group</taxon>
        <taxon>Alteromonas</taxon>
    </lineage>
</organism>
<dbReference type="Gene3D" id="1.10.287.1240">
    <property type="match status" value="1"/>
</dbReference>
<proteinExistence type="predicted"/>
<dbReference type="EMBL" id="JAPFRD010000010">
    <property type="protein sequence ID" value="MCW8108740.1"/>
    <property type="molecule type" value="Genomic_DNA"/>
</dbReference>
<evidence type="ECO:0000256" key="12">
    <source>
        <dbReference type="ARBA" id="ARBA00023204"/>
    </source>
</evidence>
<name>A0ABT3P7L0_9ALTE</name>
<dbReference type="SMART" id="SM00479">
    <property type="entry name" value="EXOIII"/>
    <property type="match status" value="1"/>
</dbReference>
<protein>
    <recommendedName>
        <fullName evidence="4 14">Exodeoxyribonuclease I</fullName>
        <ecNumber evidence="3 14">3.1.11.1</ecNumber>
    </recommendedName>
</protein>
<dbReference type="Pfam" id="PF08411">
    <property type="entry name" value="ExoI_SH3"/>
    <property type="match status" value="1"/>
</dbReference>
<comment type="subunit">
    <text evidence="13">Monomer. Interacts with ssb (via C-terminus); this interaction stimulates the exonuclease activity by recruiting the enzyme to its substrate.</text>
</comment>
<evidence type="ECO:0000259" key="15">
    <source>
        <dbReference type="PROSITE" id="PS51784"/>
    </source>
</evidence>
<dbReference type="NCBIfam" id="NF008746">
    <property type="entry name" value="PRK11779.1"/>
    <property type="match status" value="1"/>
</dbReference>
<keyword evidence="10" id="KW-0460">Magnesium</keyword>
<comment type="caution">
    <text evidence="17">The sequence shown here is derived from an EMBL/GenBank/DDBJ whole genome shotgun (WGS) entry which is preliminary data.</text>
</comment>
<dbReference type="Gene3D" id="1.20.1280.70">
    <property type="entry name" value="Exonuclease ExoI, domain 3"/>
    <property type="match status" value="1"/>
</dbReference>
<evidence type="ECO:0000256" key="5">
    <source>
        <dbReference type="ARBA" id="ARBA00022722"/>
    </source>
</evidence>
<evidence type="ECO:0000256" key="2">
    <source>
        <dbReference type="ARBA" id="ARBA00001946"/>
    </source>
</evidence>
<dbReference type="InterPro" id="IPR022894">
    <property type="entry name" value="Oligoribonuclease"/>
</dbReference>
<dbReference type="RefSeq" id="WP_265617589.1">
    <property type="nucleotide sequence ID" value="NZ_JAPFRD010000010.1"/>
</dbReference>
<keyword evidence="9 14" id="KW-0269">Exonuclease</keyword>
<dbReference type="InterPro" id="IPR036397">
    <property type="entry name" value="RNaseH_sf"/>
</dbReference>
<evidence type="ECO:0000256" key="14">
    <source>
        <dbReference type="PIRNR" id="PIRNR000977"/>
    </source>
</evidence>
<dbReference type="Gene3D" id="3.30.420.10">
    <property type="entry name" value="Ribonuclease H-like superfamily/Ribonuclease H"/>
    <property type="match status" value="1"/>
</dbReference>
<dbReference type="InterPro" id="IPR023607">
    <property type="entry name" value="Exodeoxyribonuclease_I"/>
</dbReference>
<keyword evidence="12 14" id="KW-0234">DNA repair</keyword>
<evidence type="ECO:0000256" key="9">
    <source>
        <dbReference type="ARBA" id="ARBA00022839"/>
    </source>
</evidence>
<dbReference type="InterPro" id="IPR013520">
    <property type="entry name" value="Ribonucl_H"/>
</dbReference>
<sequence length="494" mass="56763">MYTAGFRFFNGIEGQVNTQAPSLLFHDYETFGTSPQKDLPCQFAAIRTDLDLNIIAKPINIMCQIANDYLPHPQACLVTGITPQQTLRDGMVEAEFARKIQQYMSTSNTCVVGYNSIRFDDEVSRYLFYRNFYDPYAREWQNGNSRWDIIDLTRACYALRPEGINWPTREDGFPTFKLEELSAANNLDHGQAHDALSDVYATIALAKLIKAKQPKLFNWYYSLRQKHNVLKQFNFTDSKVLVHVSSRIPARQGGCTWILPIAMHPHQPNSIIAIDLNKSLSPLENNDAERVRNMLYTPTAELGDGLRPGIKLIHINRSPFIAPASALTDKRALHLGIDKELCAKNYKLLTSDNALREKIIDVYRDESGRPDEHVDADHALYSGGFLTNEERNWCQRVRETNPDQLVLLQDDMQNPKLKTLLFRYRARNYPHTLSDSELHQWQAHRRDRLTDPLSGGSITLESYLFEIEQLATQHRDNPERTAILRALYQYAENL</sequence>
<dbReference type="GO" id="GO:0008310">
    <property type="term" value="F:single-stranded DNA 3'-5' DNA exonuclease activity"/>
    <property type="evidence" value="ECO:0007669"/>
    <property type="project" value="UniProtKB-EC"/>
</dbReference>
<evidence type="ECO:0000256" key="3">
    <source>
        <dbReference type="ARBA" id="ARBA00012108"/>
    </source>
</evidence>
<evidence type="ECO:0000256" key="10">
    <source>
        <dbReference type="ARBA" id="ARBA00022842"/>
    </source>
</evidence>
<accession>A0ABT3P7L0</accession>
<reference evidence="17" key="1">
    <citation type="submission" date="2022-11" db="EMBL/GenBank/DDBJ databases">
        <title>Alteromonas sp. nov., isolated from sea water of the Qingdao.</title>
        <authorList>
            <person name="Wang Q."/>
        </authorList>
    </citation>
    <scope>NUCLEOTIDE SEQUENCE</scope>
    <source>
        <strain evidence="17">ASW11-7</strain>
    </source>
</reference>
<feature type="domain" description="ExoI C-terminal" evidence="16">
    <location>
        <begin position="372"/>
        <end position="494"/>
    </location>
</feature>
<dbReference type="Proteomes" id="UP001142810">
    <property type="component" value="Unassembled WGS sequence"/>
</dbReference>
<dbReference type="InterPro" id="IPR012337">
    <property type="entry name" value="RNaseH-like_sf"/>
</dbReference>
<feature type="domain" description="ExoI SH3-like" evidence="15">
    <location>
        <begin position="214"/>
        <end position="367"/>
    </location>
</feature>
<dbReference type="Pfam" id="PF00929">
    <property type="entry name" value="RNase_T"/>
    <property type="match status" value="1"/>
</dbReference>
<dbReference type="PANTHER" id="PTHR11046">
    <property type="entry name" value="OLIGORIBONUCLEASE, MITOCHONDRIAL"/>
    <property type="match status" value="1"/>
</dbReference>
<evidence type="ECO:0000256" key="13">
    <source>
        <dbReference type="ARBA" id="ARBA00046792"/>
    </source>
</evidence>
<evidence type="ECO:0000256" key="8">
    <source>
        <dbReference type="ARBA" id="ARBA00022801"/>
    </source>
</evidence>
<dbReference type="PROSITE" id="PS51785">
    <property type="entry name" value="EXOI_C"/>
    <property type="match status" value="1"/>
</dbReference>
<keyword evidence="7 14" id="KW-0227">DNA damage</keyword>
<dbReference type="PIRSF" id="PIRSF000977">
    <property type="entry name" value="Exodeoxyribonuclease_I"/>
    <property type="match status" value="1"/>
</dbReference>
<dbReference type="EC" id="3.1.11.1" evidence="3 14"/>
<evidence type="ECO:0000313" key="18">
    <source>
        <dbReference type="Proteomes" id="UP001142810"/>
    </source>
</evidence>
<dbReference type="Pfam" id="PF26016">
    <property type="entry name" value="ExoI_C"/>
    <property type="match status" value="1"/>
</dbReference>
<evidence type="ECO:0000256" key="1">
    <source>
        <dbReference type="ARBA" id="ARBA00000563"/>
    </source>
</evidence>
<comment type="catalytic activity">
    <reaction evidence="1 14">
        <text>Exonucleolytic cleavage in the 3'- to 5'-direction to yield nucleoside 5'-phosphates.</text>
        <dbReference type="EC" id="3.1.11.1"/>
    </reaction>
</comment>
<evidence type="ECO:0000313" key="17">
    <source>
        <dbReference type="EMBL" id="MCW8108740.1"/>
    </source>
</evidence>
<evidence type="ECO:0000256" key="7">
    <source>
        <dbReference type="ARBA" id="ARBA00022763"/>
    </source>
</evidence>
<gene>
    <name evidence="17" type="primary">sbcB</name>
    <name evidence="17" type="ORF">OPS25_09565</name>
</gene>
<dbReference type="InterPro" id="IPR034747">
    <property type="entry name" value="EXOI_SH3"/>
</dbReference>
<dbReference type="Gene3D" id="3.30.1520.20">
    <property type="entry name" value="Exonuclease ExoI, domain 2"/>
    <property type="match status" value="1"/>
</dbReference>
<dbReference type="InterPro" id="IPR058561">
    <property type="entry name" value="Exonuc_1_C"/>
</dbReference>